<proteinExistence type="predicted"/>
<gene>
    <name evidence="1" type="ORF">F0U47_03020</name>
</gene>
<dbReference type="InterPro" id="IPR013785">
    <property type="entry name" value="Aldolase_TIM"/>
</dbReference>
<dbReference type="Gene3D" id="3.20.20.70">
    <property type="entry name" value="Aldolase class I"/>
    <property type="match status" value="1"/>
</dbReference>
<dbReference type="RefSeq" id="WP_149748801.1">
    <property type="nucleotide sequence ID" value="NZ_VUJW01000001.1"/>
</dbReference>
<accession>A0A5B1MAY9</accession>
<dbReference type="InterPro" id="IPR008567">
    <property type="entry name" value="BKACE"/>
</dbReference>
<dbReference type="Pfam" id="PF05853">
    <property type="entry name" value="BKACE"/>
    <property type="match status" value="1"/>
</dbReference>
<evidence type="ECO:0008006" key="3">
    <source>
        <dbReference type="Google" id="ProtNLM"/>
    </source>
</evidence>
<dbReference type="PANTHER" id="PTHR37418">
    <property type="entry name" value="3-KETO-5-AMINOHEXANOATE CLEAVAGE ENZYME-RELATED"/>
    <property type="match status" value="1"/>
</dbReference>
<dbReference type="Proteomes" id="UP000324351">
    <property type="component" value="Unassembled WGS sequence"/>
</dbReference>
<reference evidence="1 2" key="2">
    <citation type="submission" date="2019-09" db="EMBL/GenBank/DDBJ databases">
        <authorList>
            <person name="Jin C."/>
        </authorList>
    </citation>
    <scope>NUCLEOTIDE SEQUENCE [LARGE SCALE GENOMIC DNA]</scope>
    <source>
        <strain evidence="1 2">BN140041</strain>
    </source>
</reference>
<evidence type="ECO:0000313" key="2">
    <source>
        <dbReference type="Proteomes" id="UP000324351"/>
    </source>
</evidence>
<sequence>MLKACLNGARLPDEHHALPVTPDEVAADVVAARSAGAAMVHVHVKDAAGRDTFDADAVTATLDAVRAASPDTPVGITTGAWAAPAVEDRLTAIASWSVLPAFASVNWHEDGAESVAQALLQRGVEVEAGLWTEASLHAWLESPLRDRCIRVLLELPDEPDEARSLDLANSMLATLENAGNATPVLLHGEDRSAWVVLRHAKRLGLDTRIGLEDTLTLPDGTPAADNADLIRAALGL</sequence>
<dbReference type="PANTHER" id="PTHR37418:SF1">
    <property type="entry name" value="3-KETO-5-AMINOHEXANOATE CLEAVAGE PROTEIN"/>
    <property type="match status" value="1"/>
</dbReference>
<dbReference type="GO" id="GO:0043720">
    <property type="term" value="F:3-keto-5-aminohexanoate cleavage activity"/>
    <property type="evidence" value="ECO:0007669"/>
    <property type="project" value="InterPro"/>
</dbReference>
<evidence type="ECO:0000313" key="1">
    <source>
        <dbReference type="EMBL" id="KAA1429179.1"/>
    </source>
</evidence>
<dbReference type="AlphaFoldDB" id="A0A5B1MAY9"/>
<reference evidence="1 2" key="1">
    <citation type="submission" date="2019-09" db="EMBL/GenBank/DDBJ databases">
        <title>Nocardioides panacisoli sp. nov., isolated from the soil of a ginseng field.</title>
        <authorList>
            <person name="Cho C."/>
        </authorList>
    </citation>
    <scope>NUCLEOTIDE SEQUENCE [LARGE SCALE GENOMIC DNA]</scope>
    <source>
        <strain evidence="1 2">BN140041</strain>
    </source>
</reference>
<protein>
    <recommendedName>
        <fullName evidence="3">3-keto-5-aminohexanoate cleavage protein</fullName>
    </recommendedName>
</protein>
<comment type="caution">
    <text evidence="1">The sequence shown here is derived from an EMBL/GenBank/DDBJ whole genome shotgun (WGS) entry which is preliminary data.</text>
</comment>
<name>A0A5B1MAY9_9ACTN</name>
<dbReference type="EMBL" id="VUJW01000001">
    <property type="protein sequence ID" value="KAA1429179.1"/>
    <property type="molecule type" value="Genomic_DNA"/>
</dbReference>
<organism evidence="1 2">
    <name type="scientific">Nocardioides antri</name>
    <dbReference type="NCBI Taxonomy" id="2607659"/>
    <lineage>
        <taxon>Bacteria</taxon>
        <taxon>Bacillati</taxon>
        <taxon>Actinomycetota</taxon>
        <taxon>Actinomycetes</taxon>
        <taxon>Propionibacteriales</taxon>
        <taxon>Nocardioidaceae</taxon>
        <taxon>Nocardioides</taxon>
    </lineage>
</organism>
<keyword evidence="2" id="KW-1185">Reference proteome</keyword>